<gene>
    <name evidence="3" type="ORF">H9661_07445</name>
</gene>
<feature type="chain" id="PRO_5046579404" evidence="1">
    <location>
        <begin position="28"/>
        <end position="179"/>
    </location>
</feature>
<dbReference type="InterPro" id="IPR000782">
    <property type="entry name" value="FAS1_domain"/>
</dbReference>
<feature type="domain" description="FAS1" evidence="2">
    <location>
        <begin position="43"/>
        <end position="177"/>
    </location>
</feature>
<dbReference type="PANTHER" id="PTHR10900:SF77">
    <property type="entry name" value="FI19380P1"/>
    <property type="match status" value="1"/>
</dbReference>
<name>A0ABR8PSP6_9CLOT</name>
<dbReference type="PROSITE" id="PS50213">
    <property type="entry name" value="FAS1"/>
    <property type="match status" value="1"/>
</dbReference>
<evidence type="ECO:0000313" key="4">
    <source>
        <dbReference type="Proteomes" id="UP000627781"/>
    </source>
</evidence>
<dbReference type="SMART" id="SM00554">
    <property type="entry name" value="FAS1"/>
    <property type="match status" value="1"/>
</dbReference>
<dbReference type="InterPro" id="IPR036378">
    <property type="entry name" value="FAS1_dom_sf"/>
</dbReference>
<dbReference type="Proteomes" id="UP000627781">
    <property type="component" value="Unassembled WGS sequence"/>
</dbReference>
<dbReference type="RefSeq" id="WP_143318289.1">
    <property type="nucleotide sequence ID" value="NZ_JACSRA010000009.1"/>
</dbReference>
<evidence type="ECO:0000259" key="2">
    <source>
        <dbReference type="PROSITE" id="PS50213"/>
    </source>
</evidence>
<proteinExistence type="predicted"/>
<keyword evidence="4" id="KW-1185">Reference proteome</keyword>
<dbReference type="InterPro" id="IPR050904">
    <property type="entry name" value="Adhesion/Biosynth-related"/>
</dbReference>
<accession>A0ABR8PSP6</accession>
<dbReference type="SUPFAM" id="SSF82153">
    <property type="entry name" value="FAS1 domain"/>
    <property type="match status" value="1"/>
</dbReference>
<sequence length="179" mass="19828">MKKKIKKLIPILIMVLLFNTVGLSSYASEQVTNSQQKEQQDNSKNIIDIAVGDGRFKTLVAALKAAELEDSLKGQGPFTVFAPTDDAFAKLPENIMKDLLKPGNKENLENILTYHVTPQRLVSEEILKLNGKEIKMLNGKNAKIEVRNNEVYIDGAKIVGKDIIGKNGVIHVIETVMMP</sequence>
<reference evidence="3 4" key="1">
    <citation type="submission" date="2020-08" db="EMBL/GenBank/DDBJ databases">
        <title>A Genomic Blueprint of the Chicken Gut Microbiome.</title>
        <authorList>
            <person name="Gilroy R."/>
            <person name="Ravi A."/>
            <person name="Getino M."/>
            <person name="Pursley I."/>
            <person name="Horton D.L."/>
            <person name="Alikhan N.-F."/>
            <person name="Baker D."/>
            <person name="Gharbi K."/>
            <person name="Hall N."/>
            <person name="Watson M."/>
            <person name="Adriaenssens E.M."/>
            <person name="Foster-Nyarko E."/>
            <person name="Jarju S."/>
            <person name="Secka A."/>
            <person name="Antonio M."/>
            <person name="Oren A."/>
            <person name="Chaudhuri R."/>
            <person name="La Ragione R.M."/>
            <person name="Hildebrand F."/>
            <person name="Pallen M.J."/>
        </authorList>
    </citation>
    <scope>NUCLEOTIDE SEQUENCE [LARGE SCALE GENOMIC DNA]</scope>
    <source>
        <strain evidence="3 4">Sa3CVN1</strain>
    </source>
</reference>
<dbReference type="Pfam" id="PF02469">
    <property type="entry name" value="Fasciclin"/>
    <property type="match status" value="1"/>
</dbReference>
<keyword evidence="1" id="KW-0732">Signal</keyword>
<evidence type="ECO:0000313" key="3">
    <source>
        <dbReference type="EMBL" id="MBD7911187.1"/>
    </source>
</evidence>
<protein>
    <submittedName>
        <fullName evidence="3">Fasciclin domain-containing protein</fullName>
    </submittedName>
</protein>
<organism evidence="3 4">
    <name type="scientific">Clostridium cibarium</name>
    <dbReference type="NCBI Taxonomy" id="2762247"/>
    <lineage>
        <taxon>Bacteria</taxon>
        <taxon>Bacillati</taxon>
        <taxon>Bacillota</taxon>
        <taxon>Clostridia</taxon>
        <taxon>Eubacteriales</taxon>
        <taxon>Clostridiaceae</taxon>
        <taxon>Clostridium</taxon>
    </lineage>
</organism>
<dbReference type="Gene3D" id="2.30.180.10">
    <property type="entry name" value="FAS1 domain"/>
    <property type="match status" value="1"/>
</dbReference>
<evidence type="ECO:0000256" key="1">
    <source>
        <dbReference type="SAM" id="SignalP"/>
    </source>
</evidence>
<comment type="caution">
    <text evidence="3">The sequence shown here is derived from an EMBL/GenBank/DDBJ whole genome shotgun (WGS) entry which is preliminary data.</text>
</comment>
<dbReference type="EMBL" id="JACSRA010000009">
    <property type="protein sequence ID" value="MBD7911187.1"/>
    <property type="molecule type" value="Genomic_DNA"/>
</dbReference>
<dbReference type="PANTHER" id="PTHR10900">
    <property type="entry name" value="PERIOSTIN-RELATED"/>
    <property type="match status" value="1"/>
</dbReference>
<feature type="signal peptide" evidence="1">
    <location>
        <begin position="1"/>
        <end position="27"/>
    </location>
</feature>